<dbReference type="OrthoDB" id="3786931at2759"/>
<gene>
    <name evidence="3" type="ORF">NA56DRAFT_643458</name>
</gene>
<feature type="region of interest" description="Disordered" evidence="2">
    <location>
        <begin position="241"/>
        <end position="307"/>
    </location>
</feature>
<feature type="compositionally biased region" description="Polar residues" evidence="2">
    <location>
        <begin position="176"/>
        <end position="187"/>
    </location>
</feature>
<proteinExistence type="predicted"/>
<keyword evidence="4" id="KW-1185">Reference proteome</keyword>
<feature type="region of interest" description="Disordered" evidence="2">
    <location>
        <begin position="156"/>
        <end position="224"/>
    </location>
</feature>
<evidence type="ECO:0000256" key="2">
    <source>
        <dbReference type="SAM" id="MobiDB-lite"/>
    </source>
</evidence>
<name>A0A2J6QD77_9HELO</name>
<dbReference type="STRING" id="1745343.A0A2J6QD77"/>
<feature type="compositionally biased region" description="Basic and acidic residues" evidence="2">
    <location>
        <begin position="254"/>
        <end position="297"/>
    </location>
</feature>
<evidence type="ECO:0000313" key="4">
    <source>
        <dbReference type="Proteomes" id="UP000235672"/>
    </source>
</evidence>
<protein>
    <submittedName>
        <fullName evidence="3">Uncharacterized protein</fullName>
    </submittedName>
</protein>
<feature type="compositionally biased region" description="Low complexity" evidence="2">
    <location>
        <begin position="188"/>
        <end position="199"/>
    </location>
</feature>
<evidence type="ECO:0000313" key="3">
    <source>
        <dbReference type="EMBL" id="PMD24197.1"/>
    </source>
</evidence>
<keyword evidence="1" id="KW-0175">Coiled coil</keyword>
<dbReference type="EMBL" id="KZ613473">
    <property type="protein sequence ID" value="PMD24197.1"/>
    <property type="molecule type" value="Genomic_DNA"/>
</dbReference>
<dbReference type="Proteomes" id="UP000235672">
    <property type="component" value="Unassembled WGS sequence"/>
</dbReference>
<organism evidence="3 4">
    <name type="scientific">Hyaloscypha hepaticicola</name>
    <dbReference type="NCBI Taxonomy" id="2082293"/>
    <lineage>
        <taxon>Eukaryota</taxon>
        <taxon>Fungi</taxon>
        <taxon>Dikarya</taxon>
        <taxon>Ascomycota</taxon>
        <taxon>Pezizomycotina</taxon>
        <taxon>Leotiomycetes</taxon>
        <taxon>Helotiales</taxon>
        <taxon>Hyaloscyphaceae</taxon>
        <taxon>Hyaloscypha</taxon>
    </lineage>
</organism>
<reference evidence="3 4" key="1">
    <citation type="submission" date="2016-05" db="EMBL/GenBank/DDBJ databases">
        <title>A degradative enzymes factory behind the ericoid mycorrhizal symbiosis.</title>
        <authorList>
            <consortium name="DOE Joint Genome Institute"/>
            <person name="Martino E."/>
            <person name="Morin E."/>
            <person name="Grelet G."/>
            <person name="Kuo A."/>
            <person name="Kohler A."/>
            <person name="Daghino S."/>
            <person name="Barry K."/>
            <person name="Choi C."/>
            <person name="Cichocki N."/>
            <person name="Clum A."/>
            <person name="Copeland A."/>
            <person name="Hainaut M."/>
            <person name="Haridas S."/>
            <person name="Labutti K."/>
            <person name="Lindquist E."/>
            <person name="Lipzen A."/>
            <person name="Khouja H.-R."/>
            <person name="Murat C."/>
            <person name="Ohm R."/>
            <person name="Olson A."/>
            <person name="Spatafora J."/>
            <person name="Veneault-Fourrey C."/>
            <person name="Henrissat B."/>
            <person name="Grigoriev I."/>
            <person name="Martin F."/>
            <person name="Perotto S."/>
        </authorList>
    </citation>
    <scope>NUCLEOTIDE SEQUENCE [LARGE SCALE GENOMIC DNA]</scope>
    <source>
        <strain evidence="3 4">UAMH 7357</strain>
    </source>
</reference>
<feature type="coiled-coil region" evidence="1">
    <location>
        <begin position="35"/>
        <end position="62"/>
    </location>
</feature>
<accession>A0A2J6QD77</accession>
<sequence length="307" mass="35008">MLGRRKKGLPRPRLLKIVDAWIDGTGHGLDIRRDSDELEKEIRECRRQMQKARRQRRRNIKEGIVENEILEEEQPLLSQIYEEEAMPEDVFDIDGKEKDKKAEEDFESSVLDYYTGGLNSSAKAASRTRAPTPLSEDSVHPAFRDSLMTFDNNTGTFHLRGTSPPPPPESAACGIWTSSVPPSTARQSSTRRGTWSTWTMQVPSSHNARVPPQEPHPLPSTPKRAPTIYSASVYSRNQFGDPNFAPSPVPEVPRIPDTEQREREYRRMMGIGDKEKENEEIDQRRSRDSKLSNERVAEWVNQQSGNL</sequence>
<dbReference type="AlphaFoldDB" id="A0A2J6QD77"/>
<evidence type="ECO:0000256" key="1">
    <source>
        <dbReference type="SAM" id="Coils"/>
    </source>
</evidence>
<feature type="region of interest" description="Disordered" evidence="2">
    <location>
        <begin position="120"/>
        <end position="139"/>
    </location>
</feature>